<feature type="region of interest" description="Disordered" evidence="1">
    <location>
        <begin position="1"/>
        <end position="26"/>
    </location>
</feature>
<keyword evidence="3" id="KW-1185">Reference proteome</keyword>
<protein>
    <submittedName>
        <fullName evidence="2">DNA-binding transcriptional regulator YafY</fullName>
    </submittedName>
</protein>
<proteinExistence type="predicted"/>
<dbReference type="EMBL" id="JBEPMM010000015">
    <property type="protein sequence ID" value="MET3694469.1"/>
    <property type="molecule type" value="Genomic_DNA"/>
</dbReference>
<evidence type="ECO:0000256" key="1">
    <source>
        <dbReference type="SAM" id="MobiDB-lite"/>
    </source>
</evidence>
<dbReference type="GO" id="GO:0003677">
    <property type="term" value="F:DNA binding"/>
    <property type="evidence" value="ECO:0007669"/>
    <property type="project" value="UniProtKB-KW"/>
</dbReference>
<evidence type="ECO:0000313" key="2">
    <source>
        <dbReference type="EMBL" id="MET3694469.1"/>
    </source>
</evidence>
<feature type="compositionally biased region" description="Low complexity" evidence="1">
    <location>
        <begin position="1"/>
        <end position="22"/>
    </location>
</feature>
<evidence type="ECO:0000313" key="3">
    <source>
        <dbReference type="Proteomes" id="UP001549145"/>
    </source>
</evidence>
<dbReference type="Proteomes" id="UP001549145">
    <property type="component" value="Unassembled WGS sequence"/>
</dbReference>
<name>A0ABV2LA08_9HYPH</name>
<organism evidence="2 3">
    <name type="scientific">Methylobacterium goesingense</name>
    <dbReference type="NCBI Taxonomy" id="243690"/>
    <lineage>
        <taxon>Bacteria</taxon>
        <taxon>Pseudomonadati</taxon>
        <taxon>Pseudomonadota</taxon>
        <taxon>Alphaproteobacteria</taxon>
        <taxon>Hyphomicrobiales</taxon>
        <taxon>Methylobacteriaceae</taxon>
        <taxon>Methylobacterium</taxon>
    </lineage>
</organism>
<gene>
    <name evidence="2" type="ORF">ABID43_004031</name>
</gene>
<comment type="caution">
    <text evidence="2">The sequence shown here is derived from an EMBL/GenBank/DDBJ whole genome shotgun (WGS) entry which is preliminary data.</text>
</comment>
<reference evidence="2 3" key="1">
    <citation type="submission" date="2024-06" db="EMBL/GenBank/DDBJ databases">
        <title>Genomic Encyclopedia of Type Strains, Phase IV (KMG-IV): sequencing the most valuable type-strain genomes for metagenomic binning, comparative biology and taxonomic classification.</title>
        <authorList>
            <person name="Goeker M."/>
        </authorList>
    </citation>
    <scope>NUCLEOTIDE SEQUENCE [LARGE SCALE GENOMIC DNA]</scope>
    <source>
        <strain evidence="2 3">DSM 21331</strain>
    </source>
</reference>
<sequence>MRQTGAAHEATPEAATAASATGERQEGRWRVLPLEGTFEIVYEDSRGAWSTRRVEARELKLGPGRTLLGGIDRGRGGYRGFRADRIRRLTDPASTTRIEAGILDWLLARAEAQRRERAAQIRALSARRRPVKTRAGPREVAA</sequence>
<keyword evidence="2" id="KW-0238">DNA-binding</keyword>
<accession>A0ABV2LA08</accession>